<evidence type="ECO:0000313" key="8">
    <source>
        <dbReference type="Proteomes" id="UP000694906"/>
    </source>
</evidence>
<comment type="similarity">
    <text evidence="1">Belongs to the glycosyl hydrolase 18 family.</text>
</comment>
<dbReference type="CTD" id="66005"/>
<evidence type="ECO:0000256" key="3">
    <source>
        <dbReference type="ARBA" id="ARBA00038832"/>
    </source>
</evidence>
<dbReference type="InterPro" id="IPR001223">
    <property type="entry name" value="Glyco_hydro18_cat"/>
</dbReference>
<dbReference type="Gene3D" id="3.20.20.80">
    <property type="entry name" value="Glycosidases"/>
    <property type="match status" value="1"/>
</dbReference>
<gene>
    <name evidence="9" type="primary">Chid1</name>
</gene>
<dbReference type="PANTHER" id="PTHR46066:SF2">
    <property type="entry name" value="CHITINASE DOMAIN-CONTAINING PROTEIN 1"/>
    <property type="match status" value="1"/>
</dbReference>
<dbReference type="InterPro" id="IPR017853">
    <property type="entry name" value="GH"/>
</dbReference>
<sequence length="445" mass="49454">MWTPLPTLPILWLALAWGSVSATLSKSDARKAASKTLLEKTQFSDKPVQERDLVVTDFKAEDVVLEHRSYCSAKARERNFTGAVLGYVTPWNSHGYDVAKVFGSKFTQISPVWLQLKRRGREMFEVTGLHDVDQGWMRAVRKHAKGLHIVPRLLFEDWTYDDFRNVLDSEDEIEELSKTVVQVAKNQHFDGFVVEVWSQLLRQKHVGLIHMLTHVAEALHQARLLAILVIPPSVTPGTDQLGMFTHKEFEQLAPVLDGFSLMTYDYSTSQQPGPNAPLSWVQACVQVLDPKSRWRSKILLGLNFYGMDYAASKDAREPVIGARPGLGDTWLSRMWPHAPGQASWAPWRLAAPTQVHPDAEGPQAPYGVGWPGCRALFRVQEEPRREAPGLLPNSEVPAGAAGTGQGAGRRGLHLGAGPGPGLLLRPALGCAPKRMWTIRSRAMAM</sequence>
<reference evidence="9" key="1">
    <citation type="submission" date="2025-08" db="UniProtKB">
        <authorList>
            <consortium name="RefSeq"/>
        </authorList>
    </citation>
    <scope>IDENTIFICATION</scope>
</reference>
<evidence type="ECO:0000259" key="7">
    <source>
        <dbReference type="PROSITE" id="PS51910"/>
    </source>
</evidence>
<feature type="compositionally biased region" description="Gly residues" evidence="5">
    <location>
        <begin position="401"/>
        <end position="413"/>
    </location>
</feature>
<dbReference type="FunFam" id="3.20.20.80:FF:000028">
    <property type="entry name" value="Chitinase domain-containing protein 1"/>
    <property type="match status" value="1"/>
</dbReference>
<dbReference type="InterPro" id="IPR011583">
    <property type="entry name" value="Chitinase_II/V-like_cat"/>
</dbReference>
<dbReference type="PROSITE" id="PS51910">
    <property type="entry name" value="GH18_2"/>
    <property type="match status" value="1"/>
</dbReference>
<dbReference type="SUPFAM" id="SSF51445">
    <property type="entry name" value="(Trans)glycosidases"/>
    <property type="match status" value="1"/>
</dbReference>
<evidence type="ECO:0000256" key="4">
    <source>
        <dbReference type="ARBA" id="ARBA00040976"/>
    </source>
</evidence>
<dbReference type="PANTHER" id="PTHR46066">
    <property type="entry name" value="CHITINASE DOMAIN-CONTAINING PROTEIN 1 FAMILY MEMBER"/>
    <property type="match status" value="1"/>
</dbReference>
<dbReference type="RefSeq" id="XP_021119694.1">
    <property type="nucleotide sequence ID" value="XM_021264035.1"/>
</dbReference>
<dbReference type="GeneID" id="101721256"/>
<dbReference type="SMART" id="SM00636">
    <property type="entry name" value="Glyco_18"/>
    <property type="match status" value="1"/>
</dbReference>
<dbReference type="GO" id="GO:0012505">
    <property type="term" value="C:endomembrane system"/>
    <property type="evidence" value="ECO:0007669"/>
    <property type="project" value="TreeGrafter"/>
</dbReference>
<dbReference type="CDD" id="cd02876">
    <property type="entry name" value="GH18_SI-CLP"/>
    <property type="match status" value="1"/>
</dbReference>
<proteinExistence type="inferred from homology"/>
<feature type="chain" id="PRO_5043377135" description="Chitinase domain-containing protein 1" evidence="6">
    <location>
        <begin position="23"/>
        <end position="445"/>
    </location>
</feature>
<feature type="signal peptide" evidence="6">
    <location>
        <begin position="1"/>
        <end position="22"/>
    </location>
</feature>
<dbReference type="GO" id="GO:0005975">
    <property type="term" value="P:carbohydrate metabolic process"/>
    <property type="evidence" value="ECO:0007669"/>
    <property type="project" value="InterPro"/>
</dbReference>
<feature type="domain" description="GH18" evidence="7">
    <location>
        <begin position="82"/>
        <end position="445"/>
    </location>
</feature>
<dbReference type="Pfam" id="PF00704">
    <property type="entry name" value="Glyco_hydro_18"/>
    <property type="match status" value="1"/>
</dbReference>
<dbReference type="AlphaFoldDB" id="A0AAX6TDT0"/>
<protein>
    <recommendedName>
        <fullName evidence="4">Chitinase domain-containing protein 1</fullName>
    </recommendedName>
</protein>
<comment type="function">
    <text evidence="2">Saccharide- and LPS-binding protein with possible roles in pathogen sensing and endotoxin neutralization. Ligand-binding specificity relates to the length of the oligosaccharides, with preference for chitotetraose (in vitro).</text>
</comment>
<organism evidence="8 9">
    <name type="scientific">Heterocephalus glaber</name>
    <name type="common">Naked mole rat</name>
    <dbReference type="NCBI Taxonomy" id="10181"/>
    <lineage>
        <taxon>Eukaryota</taxon>
        <taxon>Metazoa</taxon>
        <taxon>Chordata</taxon>
        <taxon>Craniata</taxon>
        <taxon>Vertebrata</taxon>
        <taxon>Euteleostomi</taxon>
        <taxon>Mammalia</taxon>
        <taxon>Eutheria</taxon>
        <taxon>Euarchontoglires</taxon>
        <taxon>Glires</taxon>
        <taxon>Rodentia</taxon>
        <taxon>Hystricomorpha</taxon>
        <taxon>Bathyergidae</taxon>
        <taxon>Heterocephalus</taxon>
    </lineage>
</organism>
<keyword evidence="6" id="KW-0732">Signal</keyword>
<evidence type="ECO:0000313" key="9">
    <source>
        <dbReference type="RefSeq" id="XP_021119694.1"/>
    </source>
</evidence>
<evidence type="ECO:0000256" key="2">
    <source>
        <dbReference type="ARBA" id="ARBA00037756"/>
    </source>
</evidence>
<dbReference type="Proteomes" id="UP000694906">
    <property type="component" value="Unplaced"/>
</dbReference>
<name>A0AAX6TDT0_HETGA</name>
<dbReference type="GO" id="GO:0070492">
    <property type="term" value="F:oligosaccharide binding"/>
    <property type="evidence" value="ECO:0007669"/>
    <property type="project" value="TreeGrafter"/>
</dbReference>
<accession>A0AAX6TDT0</accession>
<feature type="region of interest" description="Disordered" evidence="5">
    <location>
        <begin position="387"/>
        <end position="413"/>
    </location>
</feature>
<evidence type="ECO:0000256" key="5">
    <source>
        <dbReference type="SAM" id="MobiDB-lite"/>
    </source>
</evidence>
<evidence type="ECO:0000256" key="6">
    <source>
        <dbReference type="SAM" id="SignalP"/>
    </source>
</evidence>
<comment type="subunit">
    <text evidence="3">Interacts with STAB1.</text>
</comment>
<evidence type="ECO:0000256" key="1">
    <source>
        <dbReference type="ARBA" id="ARBA00009336"/>
    </source>
</evidence>
<dbReference type="Gene3D" id="1.10.8.360">
    <property type="entry name" value="3,6-anhydro-alpha-l-galactosidase"/>
    <property type="match status" value="1"/>
</dbReference>
<keyword evidence="8" id="KW-1185">Reference proteome</keyword>
<dbReference type="GO" id="GO:0008061">
    <property type="term" value="F:chitin binding"/>
    <property type="evidence" value="ECO:0007669"/>
    <property type="project" value="InterPro"/>
</dbReference>